<dbReference type="InterPro" id="IPR029069">
    <property type="entry name" value="HotDog_dom_sf"/>
</dbReference>
<dbReference type="GO" id="GO:0005829">
    <property type="term" value="C:cytosol"/>
    <property type="evidence" value="ECO:0007669"/>
    <property type="project" value="TreeGrafter"/>
</dbReference>
<dbReference type="CDD" id="cd03442">
    <property type="entry name" value="BFIT_BACH"/>
    <property type="match status" value="1"/>
</dbReference>
<dbReference type="GO" id="GO:0052816">
    <property type="term" value="F:long-chain fatty acyl-CoA hydrolase activity"/>
    <property type="evidence" value="ECO:0007669"/>
    <property type="project" value="TreeGrafter"/>
</dbReference>
<feature type="domain" description="HotDog ACOT-type" evidence="2">
    <location>
        <begin position="1"/>
        <end position="123"/>
    </location>
</feature>
<reference evidence="3 4" key="1">
    <citation type="submission" date="2013-11" db="EMBL/GenBank/DDBJ databases">
        <title>The Genome Sequence of Phytophthora parasitica P1976.</title>
        <authorList>
            <consortium name="The Broad Institute Genomics Platform"/>
            <person name="Russ C."/>
            <person name="Tyler B."/>
            <person name="Panabieres F."/>
            <person name="Shan W."/>
            <person name="Tripathy S."/>
            <person name="Grunwald N."/>
            <person name="Machado M."/>
            <person name="Johnson C.S."/>
            <person name="Walker B."/>
            <person name="Young S."/>
            <person name="Zeng Q."/>
            <person name="Gargeya S."/>
            <person name="Fitzgerald M."/>
            <person name="Haas B."/>
            <person name="Abouelleil A."/>
            <person name="Allen A.W."/>
            <person name="Alvarado L."/>
            <person name="Arachchi H.M."/>
            <person name="Berlin A.M."/>
            <person name="Chapman S.B."/>
            <person name="Gainer-Dewar J."/>
            <person name="Goldberg J."/>
            <person name="Griggs A."/>
            <person name="Gujja S."/>
            <person name="Hansen M."/>
            <person name="Howarth C."/>
            <person name="Imamovic A."/>
            <person name="Ireland A."/>
            <person name="Larimer J."/>
            <person name="McCowan C."/>
            <person name="Murphy C."/>
            <person name="Pearson M."/>
            <person name="Poon T.W."/>
            <person name="Priest M."/>
            <person name="Roberts A."/>
            <person name="Saif S."/>
            <person name="Shea T."/>
            <person name="Sisk P."/>
            <person name="Sykes S."/>
            <person name="Wortman J."/>
            <person name="Nusbaum C."/>
            <person name="Birren B."/>
        </authorList>
    </citation>
    <scope>NUCLEOTIDE SEQUENCE [LARGE SCALE GENOMIC DNA]</scope>
    <source>
        <strain evidence="3 4">P1976</strain>
    </source>
</reference>
<dbReference type="PROSITE" id="PS51770">
    <property type="entry name" value="HOTDOG_ACOT"/>
    <property type="match status" value="2"/>
</dbReference>
<dbReference type="Gene3D" id="3.10.129.10">
    <property type="entry name" value="Hotdog Thioesterase"/>
    <property type="match status" value="2"/>
</dbReference>
<dbReference type="GO" id="GO:0009062">
    <property type="term" value="P:fatty acid catabolic process"/>
    <property type="evidence" value="ECO:0007669"/>
    <property type="project" value="TreeGrafter"/>
</dbReference>
<comment type="caution">
    <text evidence="3">The sequence shown here is derived from an EMBL/GenBank/DDBJ whole genome shotgun (WGS) entry which is preliminary data.</text>
</comment>
<protein>
    <recommendedName>
        <fullName evidence="2">HotDog ACOT-type domain-containing protein</fullName>
    </recommendedName>
</protein>
<sequence>MSTAAKKTVAVQQTRLAYANTIGEEHLRGKLLSLGPLLHRLDNFGGAVAENAISNKVAMAALESLNTVSPIMHGDVVRLEGELINIGQSSLTLQVTGYRHDIATRKFVHAVDAVMTAVALDGNNRPLRGLPKLVDAGNESRIDRLREIARQRKKISKRLEKIEKSVDELPNVSLEMFDNVPRNEWSEKVALRDTMVALSTSFLPCHLNRNGTVFGGEILSWMDKTALYCGKIFAGNSNMVTVSANRISFKLPVTTNDVATMEARVCGVRENFVDIEVEVFTKQFGSEERKKSHSGYFTVANLDASGNANCITRGLAASEEDQEDLRTLLKAQHRRLLREELLQLQPLALSSISGSHL</sequence>
<evidence type="ECO:0000313" key="4">
    <source>
        <dbReference type="Proteomes" id="UP000028582"/>
    </source>
</evidence>
<name>A0A080ZHJ9_PHYNI</name>
<gene>
    <name evidence="3" type="ORF">F444_16636</name>
</gene>
<dbReference type="InterPro" id="IPR006683">
    <property type="entry name" value="Thioestr_dom"/>
</dbReference>
<organism evidence="3 4">
    <name type="scientific">Phytophthora nicotianae P1976</name>
    <dbReference type="NCBI Taxonomy" id="1317066"/>
    <lineage>
        <taxon>Eukaryota</taxon>
        <taxon>Sar</taxon>
        <taxon>Stramenopiles</taxon>
        <taxon>Oomycota</taxon>
        <taxon>Peronosporomycetes</taxon>
        <taxon>Peronosporales</taxon>
        <taxon>Peronosporaceae</taxon>
        <taxon>Phytophthora</taxon>
    </lineage>
</organism>
<dbReference type="AlphaFoldDB" id="A0A080ZHJ9"/>
<dbReference type="PANTHER" id="PTHR11049:SF24">
    <property type="entry name" value="CYTOSOLIC ACYL COENZYME A THIOESTER HYDROLASE"/>
    <property type="match status" value="1"/>
</dbReference>
<dbReference type="InterPro" id="IPR040170">
    <property type="entry name" value="Cytosol_ACT"/>
</dbReference>
<dbReference type="OrthoDB" id="331699at2759"/>
<feature type="domain" description="HotDog ACOT-type" evidence="2">
    <location>
        <begin position="192"/>
        <end position="305"/>
    </location>
</feature>
<keyword evidence="1" id="KW-0378">Hydrolase</keyword>
<dbReference type="SUPFAM" id="SSF54637">
    <property type="entry name" value="Thioesterase/thiol ester dehydrase-isomerase"/>
    <property type="match status" value="2"/>
</dbReference>
<dbReference type="Pfam" id="PF03061">
    <property type="entry name" value="4HBT"/>
    <property type="match status" value="1"/>
</dbReference>
<dbReference type="PANTHER" id="PTHR11049">
    <property type="entry name" value="ACYL COENZYME A THIOESTER HYDROLASE"/>
    <property type="match status" value="1"/>
</dbReference>
<evidence type="ECO:0000313" key="3">
    <source>
        <dbReference type="EMBL" id="ETO66110.1"/>
    </source>
</evidence>
<evidence type="ECO:0000259" key="2">
    <source>
        <dbReference type="PROSITE" id="PS51770"/>
    </source>
</evidence>
<dbReference type="InterPro" id="IPR033120">
    <property type="entry name" value="HOTDOG_ACOT"/>
</dbReference>
<accession>A0A080ZHJ9</accession>
<evidence type="ECO:0000256" key="1">
    <source>
        <dbReference type="ARBA" id="ARBA00022801"/>
    </source>
</evidence>
<dbReference type="EMBL" id="ANJA01003091">
    <property type="protein sequence ID" value="ETO66110.1"/>
    <property type="molecule type" value="Genomic_DNA"/>
</dbReference>
<dbReference type="Proteomes" id="UP000028582">
    <property type="component" value="Unassembled WGS sequence"/>
</dbReference>
<dbReference type="GO" id="GO:0006637">
    <property type="term" value="P:acyl-CoA metabolic process"/>
    <property type="evidence" value="ECO:0007669"/>
    <property type="project" value="TreeGrafter"/>
</dbReference>
<dbReference type="FunFam" id="3.10.129.10:FF:000055">
    <property type="entry name" value="ATP-binding Cassette (ABC) superfamily"/>
    <property type="match status" value="1"/>
</dbReference>
<proteinExistence type="predicted"/>